<sequence>MFSIMWREFLSSFKSVKSLVTILIFLGVSLGLSKLVSNFYEPIKSLGIDGAPYAIAIVFMTILISPFFIFTLSHNTINEEIKSSTVRFIATKTRRINIVMGKFLGLMLFWCVTLFISSLISIVYSHHFYILELIISLIFISYYLSLSILISTFITNTTLTNFLGIALSLIMTILGVWSVASSNTLLKIYSYITPYHYYFSTDKYLTTIVLIFTSIFLVTSIIKFQARDL</sequence>
<dbReference type="Proteomes" id="UP000256409">
    <property type="component" value="Unassembled WGS sequence"/>
</dbReference>
<gene>
    <name evidence="1" type="ORF">DV961_02740</name>
</gene>
<proteinExistence type="predicted"/>
<dbReference type="EMBL" id="QQPC01000012">
    <property type="protein sequence ID" value="REA83457.1"/>
    <property type="molecule type" value="Genomic_DNA"/>
</dbReference>
<dbReference type="OrthoDB" id="2580477at2"/>
<evidence type="ECO:0000313" key="1">
    <source>
        <dbReference type="EMBL" id="REA83457.1"/>
    </source>
</evidence>
<dbReference type="RefSeq" id="WP_110165577.1">
    <property type="nucleotide sequence ID" value="NZ_BAAFHU010000048.1"/>
</dbReference>
<dbReference type="GO" id="GO:0140359">
    <property type="term" value="F:ABC-type transporter activity"/>
    <property type="evidence" value="ECO:0007669"/>
    <property type="project" value="InterPro"/>
</dbReference>
<organism evidence="1 2">
    <name type="scientific">Staphylococcus pseudintermedius</name>
    <dbReference type="NCBI Taxonomy" id="283734"/>
    <lineage>
        <taxon>Bacteria</taxon>
        <taxon>Bacillati</taxon>
        <taxon>Bacillota</taxon>
        <taxon>Bacilli</taxon>
        <taxon>Bacillales</taxon>
        <taxon>Staphylococcaceae</taxon>
        <taxon>Staphylococcus</taxon>
        <taxon>Staphylococcus intermedius group</taxon>
    </lineage>
</organism>
<accession>A0A3D8YQ13</accession>
<dbReference type="AlphaFoldDB" id="A0A3D8YQ13"/>
<name>A0A3D8YQ13_STAPS</name>
<protein>
    <submittedName>
        <fullName evidence="1">Uncharacterized protein</fullName>
    </submittedName>
</protein>
<reference evidence="2" key="1">
    <citation type="journal article" date="2018" name="Vet. Microbiol.">
        <title>Molecular epidemiology of methicillin-resistant staphylococci amongst veterinary personnel, personnel-owned pets, patients and the hospital environment of two companion animal veterinary hospitals.</title>
        <authorList>
            <person name="Worthing K.A."/>
            <person name="Brown J."/>
            <person name="Gerber L."/>
            <person name="Abraham S."/>
            <person name="Trott D."/>
            <person name="Norris J.M."/>
        </authorList>
    </citation>
    <scope>NUCLEOTIDE SEQUENCE [LARGE SCALE GENOMIC DNA]</scope>
    <source>
        <strain evidence="2">ST496-2</strain>
    </source>
</reference>
<comment type="caution">
    <text evidence="1">The sequence shown here is derived from an EMBL/GenBank/DDBJ whole genome shotgun (WGS) entry which is preliminary data.</text>
</comment>
<evidence type="ECO:0000313" key="2">
    <source>
        <dbReference type="Proteomes" id="UP000256409"/>
    </source>
</evidence>
<dbReference type="GO" id="GO:0005886">
    <property type="term" value="C:plasma membrane"/>
    <property type="evidence" value="ECO:0007669"/>
    <property type="project" value="UniProtKB-SubCell"/>
</dbReference>